<keyword evidence="1" id="KW-0805">Transcription regulation</keyword>
<reference evidence="5" key="1">
    <citation type="submission" date="2017-11" db="EMBL/GenBank/DDBJ databases">
        <authorList>
            <person name="Kuznetsova I."/>
            <person name="Sazanova A."/>
            <person name="Chirak E."/>
            <person name="Safronova V."/>
            <person name="Willems A."/>
        </authorList>
    </citation>
    <scope>NUCLEOTIDE SEQUENCE [LARGE SCALE GENOMIC DNA]</scope>
    <source>
        <strain evidence="5">STM 196</strain>
    </source>
</reference>
<evidence type="ECO:0000256" key="2">
    <source>
        <dbReference type="ARBA" id="ARBA00023125"/>
    </source>
</evidence>
<evidence type="ECO:0000313" key="5">
    <source>
        <dbReference type="Proteomes" id="UP000241444"/>
    </source>
</evidence>
<organism evidence="4 5">
    <name type="scientific">Phyllobacterium brassicacearum</name>
    <dbReference type="NCBI Taxonomy" id="314235"/>
    <lineage>
        <taxon>Bacteria</taxon>
        <taxon>Pseudomonadati</taxon>
        <taxon>Pseudomonadota</taxon>
        <taxon>Alphaproteobacteria</taxon>
        <taxon>Hyphomicrobiales</taxon>
        <taxon>Phyllobacteriaceae</taxon>
        <taxon>Phyllobacterium</taxon>
    </lineage>
</organism>
<dbReference type="OrthoDB" id="8097571at2"/>
<dbReference type="PANTHER" id="PTHR38465:SF2">
    <property type="entry name" value="HTH-TYPE TRANSCRIPTIONAL REGULATOR MMPR5"/>
    <property type="match status" value="1"/>
</dbReference>
<dbReference type="InterPro" id="IPR036388">
    <property type="entry name" value="WH-like_DNA-bd_sf"/>
</dbReference>
<dbReference type="PANTHER" id="PTHR38465">
    <property type="entry name" value="HTH-TYPE TRANSCRIPTIONAL REGULATOR MJ1563-RELATED"/>
    <property type="match status" value="1"/>
</dbReference>
<dbReference type="Proteomes" id="UP000241444">
    <property type="component" value="Unassembled WGS sequence"/>
</dbReference>
<sequence>MPNMSNKRMTTTEQRFIEDVARLLIPWGVPQTAARLYGYLLLCAEPVSLDRITADLEISKSSASVAARMLEAYMLARRHGERGSKRALYTVSDNYDGMLTEQNRLLDALADLLKNGAGTVASGATRDRLDEMAEFYLTIRHTMETALGQWRAKKPRS</sequence>
<protein>
    <recommendedName>
        <fullName evidence="6">Transcriptional regulator</fullName>
    </recommendedName>
</protein>
<evidence type="ECO:0000256" key="1">
    <source>
        <dbReference type="ARBA" id="ARBA00023015"/>
    </source>
</evidence>
<keyword evidence="3" id="KW-0804">Transcription</keyword>
<dbReference type="SUPFAM" id="SSF46785">
    <property type="entry name" value="Winged helix' DNA-binding domain"/>
    <property type="match status" value="1"/>
</dbReference>
<dbReference type="InterPro" id="IPR052362">
    <property type="entry name" value="HTH-GbsR_regulator"/>
</dbReference>
<evidence type="ECO:0000256" key="3">
    <source>
        <dbReference type="ARBA" id="ARBA00023163"/>
    </source>
</evidence>
<accession>A0A2P7B6F8</accession>
<keyword evidence="2" id="KW-0238">DNA-binding</keyword>
<dbReference type="GO" id="GO:0003677">
    <property type="term" value="F:DNA binding"/>
    <property type="evidence" value="ECO:0007669"/>
    <property type="project" value="UniProtKB-KW"/>
</dbReference>
<gene>
    <name evidence="4" type="ORF">CU102_25960</name>
</gene>
<dbReference type="EMBL" id="PGGO01000032">
    <property type="protein sequence ID" value="PSH62052.1"/>
    <property type="molecule type" value="Genomic_DNA"/>
</dbReference>
<dbReference type="InterPro" id="IPR036390">
    <property type="entry name" value="WH_DNA-bd_sf"/>
</dbReference>
<keyword evidence="5" id="KW-1185">Reference proteome</keyword>
<dbReference type="Gene3D" id="1.10.10.10">
    <property type="entry name" value="Winged helix-like DNA-binding domain superfamily/Winged helix DNA-binding domain"/>
    <property type="match status" value="1"/>
</dbReference>
<dbReference type="AlphaFoldDB" id="A0A2P7B6F8"/>
<evidence type="ECO:0000313" key="4">
    <source>
        <dbReference type="EMBL" id="PSH62052.1"/>
    </source>
</evidence>
<comment type="caution">
    <text evidence="4">The sequence shown here is derived from an EMBL/GenBank/DDBJ whole genome shotgun (WGS) entry which is preliminary data.</text>
</comment>
<name>A0A2P7B6F8_9HYPH</name>
<evidence type="ECO:0008006" key="6">
    <source>
        <dbReference type="Google" id="ProtNLM"/>
    </source>
</evidence>
<proteinExistence type="predicted"/>